<protein>
    <submittedName>
        <fullName evidence="2">Uncharacterized protein</fullName>
    </submittedName>
</protein>
<evidence type="ECO:0000313" key="3">
    <source>
        <dbReference type="Proteomes" id="UP000799429"/>
    </source>
</evidence>
<keyword evidence="1" id="KW-0812">Transmembrane</keyword>
<keyword evidence="1" id="KW-1133">Transmembrane helix</keyword>
<name>A0A9P4VV28_9PEZI</name>
<comment type="caution">
    <text evidence="2">The sequence shown here is derived from an EMBL/GenBank/DDBJ whole genome shotgun (WGS) entry which is preliminary data.</text>
</comment>
<keyword evidence="1" id="KW-0472">Membrane</keyword>
<accession>A0A9P4VV28</accession>
<evidence type="ECO:0000313" key="2">
    <source>
        <dbReference type="EMBL" id="KAF2842592.1"/>
    </source>
</evidence>
<sequence>MVGICQHQILQTVRDTRDPLWGTLNLLLSLLLLSLLLLLDLHYKLKQNPLVGILHISSINPRTHPTLHDTTPL</sequence>
<organism evidence="2 3">
    <name type="scientific">Patellaria atrata CBS 101060</name>
    <dbReference type="NCBI Taxonomy" id="1346257"/>
    <lineage>
        <taxon>Eukaryota</taxon>
        <taxon>Fungi</taxon>
        <taxon>Dikarya</taxon>
        <taxon>Ascomycota</taxon>
        <taxon>Pezizomycotina</taxon>
        <taxon>Dothideomycetes</taxon>
        <taxon>Dothideomycetes incertae sedis</taxon>
        <taxon>Patellariales</taxon>
        <taxon>Patellariaceae</taxon>
        <taxon>Patellaria</taxon>
    </lineage>
</organism>
<proteinExistence type="predicted"/>
<reference evidence="2" key="1">
    <citation type="journal article" date="2020" name="Stud. Mycol.">
        <title>101 Dothideomycetes genomes: a test case for predicting lifestyles and emergence of pathogens.</title>
        <authorList>
            <person name="Haridas S."/>
            <person name="Albert R."/>
            <person name="Binder M."/>
            <person name="Bloem J."/>
            <person name="Labutti K."/>
            <person name="Salamov A."/>
            <person name="Andreopoulos B."/>
            <person name="Baker S."/>
            <person name="Barry K."/>
            <person name="Bills G."/>
            <person name="Bluhm B."/>
            <person name="Cannon C."/>
            <person name="Castanera R."/>
            <person name="Culley D."/>
            <person name="Daum C."/>
            <person name="Ezra D."/>
            <person name="Gonzalez J."/>
            <person name="Henrissat B."/>
            <person name="Kuo A."/>
            <person name="Liang C."/>
            <person name="Lipzen A."/>
            <person name="Lutzoni F."/>
            <person name="Magnuson J."/>
            <person name="Mondo S."/>
            <person name="Nolan M."/>
            <person name="Ohm R."/>
            <person name="Pangilinan J."/>
            <person name="Park H.-J."/>
            <person name="Ramirez L."/>
            <person name="Alfaro M."/>
            <person name="Sun H."/>
            <person name="Tritt A."/>
            <person name="Yoshinaga Y."/>
            <person name="Zwiers L.-H."/>
            <person name="Turgeon B."/>
            <person name="Goodwin S."/>
            <person name="Spatafora J."/>
            <person name="Crous P."/>
            <person name="Grigoriev I."/>
        </authorList>
    </citation>
    <scope>NUCLEOTIDE SEQUENCE</scope>
    <source>
        <strain evidence="2">CBS 101060</strain>
    </source>
</reference>
<gene>
    <name evidence="2" type="ORF">M501DRAFT_981</name>
</gene>
<keyword evidence="3" id="KW-1185">Reference proteome</keyword>
<dbReference type="AlphaFoldDB" id="A0A9P4VV28"/>
<dbReference type="EMBL" id="MU006089">
    <property type="protein sequence ID" value="KAF2842592.1"/>
    <property type="molecule type" value="Genomic_DNA"/>
</dbReference>
<evidence type="ECO:0000256" key="1">
    <source>
        <dbReference type="SAM" id="Phobius"/>
    </source>
</evidence>
<feature type="transmembrane region" description="Helical" evidence="1">
    <location>
        <begin position="20"/>
        <end position="39"/>
    </location>
</feature>
<dbReference type="Proteomes" id="UP000799429">
    <property type="component" value="Unassembled WGS sequence"/>
</dbReference>